<comment type="caution">
    <text evidence="2">The sequence shown here is derived from an EMBL/GenBank/DDBJ whole genome shotgun (WGS) entry which is preliminary data.</text>
</comment>
<dbReference type="Proteomes" id="UP000282323">
    <property type="component" value="Unassembled WGS sequence"/>
</dbReference>
<dbReference type="Pfam" id="PF26227">
    <property type="entry name" value="DUF8053"/>
    <property type="match status" value="1"/>
</dbReference>
<organism evidence="2 3">
    <name type="scientific">Natrarchaeobius chitinivorans</name>
    <dbReference type="NCBI Taxonomy" id="1679083"/>
    <lineage>
        <taxon>Archaea</taxon>
        <taxon>Methanobacteriati</taxon>
        <taxon>Methanobacteriota</taxon>
        <taxon>Stenosarchaea group</taxon>
        <taxon>Halobacteria</taxon>
        <taxon>Halobacteriales</taxon>
        <taxon>Natrialbaceae</taxon>
        <taxon>Natrarchaeobius</taxon>
    </lineage>
</organism>
<name>A0A3N6P6R3_NATCH</name>
<reference evidence="2 3" key="1">
    <citation type="submission" date="2018-10" db="EMBL/GenBank/DDBJ databases">
        <title>Natrarchaeobius chitinivorans gen. nov., sp. nov., and Natrarchaeobius haloalkaliphilus sp. nov., alkaliphilic, chitin-utilizing haloarchaea from hypersaline alkaline lakes.</title>
        <authorList>
            <person name="Sorokin D.Y."/>
            <person name="Elcheninov A.G."/>
            <person name="Kostrikina N.A."/>
            <person name="Bale N.J."/>
            <person name="Sinninghe Damste J.S."/>
            <person name="Khijniak T.V."/>
            <person name="Kublanov I.V."/>
            <person name="Toshchakov S.V."/>
        </authorList>
    </citation>
    <scope>NUCLEOTIDE SEQUENCE [LARGE SCALE GENOMIC DNA]</scope>
    <source>
        <strain evidence="2 3">AArcht4T</strain>
    </source>
</reference>
<dbReference type="InterPro" id="IPR058366">
    <property type="entry name" value="DUF8053"/>
</dbReference>
<keyword evidence="3" id="KW-1185">Reference proteome</keyword>
<protein>
    <recommendedName>
        <fullName evidence="1">DUF8053 domain-containing protein</fullName>
    </recommendedName>
</protein>
<evidence type="ECO:0000313" key="2">
    <source>
        <dbReference type="EMBL" id="RQG94079.1"/>
    </source>
</evidence>
<dbReference type="AlphaFoldDB" id="A0A3N6P6R3"/>
<evidence type="ECO:0000259" key="1">
    <source>
        <dbReference type="Pfam" id="PF26227"/>
    </source>
</evidence>
<dbReference type="EMBL" id="REGA01000011">
    <property type="protein sequence ID" value="RQG94079.1"/>
    <property type="molecule type" value="Genomic_DNA"/>
</dbReference>
<evidence type="ECO:0000313" key="3">
    <source>
        <dbReference type="Proteomes" id="UP000282323"/>
    </source>
</evidence>
<proteinExistence type="predicted"/>
<dbReference type="OrthoDB" id="201619at2157"/>
<dbReference type="RefSeq" id="WP_124196131.1">
    <property type="nucleotide sequence ID" value="NZ_REGA01000011.1"/>
</dbReference>
<accession>A0A3N6P6R3</accession>
<feature type="domain" description="DUF8053" evidence="1">
    <location>
        <begin position="3"/>
        <end position="58"/>
    </location>
</feature>
<gene>
    <name evidence="2" type="ORF">EA473_13515</name>
</gene>
<sequence length="61" mass="7102">MALNKIRRLDRNSYGITLPKGDLRVEGLLDENGELRDEHHLHIRHVGDGEWSLERVEEIEA</sequence>